<keyword evidence="8" id="KW-1185">Reference proteome</keyword>
<accession>A0A4Y8SDB3</accession>
<dbReference type="GO" id="GO:0006516">
    <property type="term" value="P:glycoprotein catabolic process"/>
    <property type="evidence" value="ECO:0007669"/>
    <property type="project" value="TreeGrafter"/>
</dbReference>
<protein>
    <submittedName>
        <fullName evidence="7">Glycoside hydrolase family 92 protein</fullName>
    </submittedName>
</protein>
<evidence type="ECO:0000256" key="2">
    <source>
        <dbReference type="ARBA" id="ARBA00011245"/>
    </source>
</evidence>
<dbReference type="GO" id="GO:0005975">
    <property type="term" value="P:carbohydrate metabolic process"/>
    <property type="evidence" value="ECO:0007669"/>
    <property type="project" value="InterPro"/>
</dbReference>
<feature type="chain" id="PRO_5021494246" evidence="4">
    <location>
        <begin position="21"/>
        <end position="787"/>
    </location>
</feature>
<dbReference type="Gene3D" id="1.20.1610.10">
    <property type="entry name" value="alpha-1,2-mannosidases domains"/>
    <property type="match status" value="1"/>
</dbReference>
<gene>
    <name evidence="7" type="ORF">E2R66_15600</name>
</gene>
<proteinExistence type="predicted"/>
<comment type="cofactor">
    <cofactor evidence="1">
        <name>Ca(2+)</name>
        <dbReference type="ChEBI" id="CHEBI:29108"/>
    </cofactor>
</comment>
<evidence type="ECO:0000313" key="7">
    <source>
        <dbReference type="EMBL" id="TFF36577.1"/>
    </source>
</evidence>
<dbReference type="PANTHER" id="PTHR12143">
    <property type="entry name" value="PEPTIDE N-GLYCANASE PNGASE -RELATED"/>
    <property type="match status" value="1"/>
</dbReference>
<evidence type="ECO:0000256" key="1">
    <source>
        <dbReference type="ARBA" id="ARBA00001913"/>
    </source>
</evidence>
<dbReference type="InterPro" id="IPR005887">
    <property type="entry name" value="GH92_a_mannosidase_put"/>
</dbReference>
<dbReference type="GO" id="GO:0000224">
    <property type="term" value="F:peptide-N4-(N-acetyl-beta-glucosaminyl)asparagine amidase activity"/>
    <property type="evidence" value="ECO:0007669"/>
    <property type="project" value="TreeGrafter"/>
</dbReference>
<feature type="domain" description="Glycosyl hydrolase family 92" evidence="5">
    <location>
        <begin position="278"/>
        <end position="771"/>
    </location>
</feature>
<organism evidence="7 8">
    <name type="scientific">Mucilaginibacter psychrotolerans</name>
    <dbReference type="NCBI Taxonomy" id="1524096"/>
    <lineage>
        <taxon>Bacteria</taxon>
        <taxon>Pseudomonadati</taxon>
        <taxon>Bacteroidota</taxon>
        <taxon>Sphingobacteriia</taxon>
        <taxon>Sphingobacteriales</taxon>
        <taxon>Sphingobacteriaceae</taxon>
        <taxon>Mucilaginibacter</taxon>
    </lineage>
</organism>
<dbReference type="GO" id="GO:0005829">
    <property type="term" value="C:cytosol"/>
    <property type="evidence" value="ECO:0007669"/>
    <property type="project" value="TreeGrafter"/>
</dbReference>
<feature type="domain" description="Glycosyl hydrolase family 92 N-terminal" evidence="6">
    <location>
        <begin position="29"/>
        <end position="272"/>
    </location>
</feature>
<reference evidence="7 8" key="1">
    <citation type="journal article" date="2017" name="Int. J. Syst. Evol. Microbiol.">
        <title>Mucilaginibacterpsychrotolerans sp. nov., isolated from peatlands.</title>
        <authorList>
            <person name="Deng Y."/>
            <person name="Shen L."/>
            <person name="Xu B."/>
            <person name="Liu Y."/>
            <person name="Gu Z."/>
            <person name="Liu H."/>
            <person name="Zhou Y."/>
        </authorList>
    </citation>
    <scope>NUCLEOTIDE SEQUENCE [LARGE SCALE GENOMIC DNA]</scope>
    <source>
        <strain evidence="7 8">NH7-4</strain>
    </source>
</reference>
<dbReference type="Pfam" id="PF07971">
    <property type="entry name" value="Glyco_hydro_92"/>
    <property type="match status" value="1"/>
</dbReference>
<evidence type="ECO:0000259" key="5">
    <source>
        <dbReference type="Pfam" id="PF07971"/>
    </source>
</evidence>
<keyword evidence="7" id="KW-0378">Hydrolase</keyword>
<dbReference type="RefSeq" id="WP_133235273.1">
    <property type="nucleotide sequence ID" value="NZ_SOZE01000015.1"/>
</dbReference>
<evidence type="ECO:0000256" key="3">
    <source>
        <dbReference type="ARBA" id="ARBA00022837"/>
    </source>
</evidence>
<dbReference type="InterPro" id="IPR014718">
    <property type="entry name" value="GH-type_carb-bd"/>
</dbReference>
<evidence type="ECO:0000259" key="6">
    <source>
        <dbReference type="Pfam" id="PF17678"/>
    </source>
</evidence>
<keyword evidence="4" id="KW-0732">Signal</keyword>
<dbReference type="Gene3D" id="1.20.1050.60">
    <property type="entry name" value="alpha-1,2-mannosidase"/>
    <property type="match status" value="1"/>
</dbReference>
<dbReference type="InterPro" id="IPR050883">
    <property type="entry name" value="PNGase"/>
</dbReference>
<dbReference type="OrthoDB" id="9758101at2"/>
<dbReference type="Gene3D" id="2.70.98.10">
    <property type="match status" value="1"/>
</dbReference>
<sequence>MKLFIRAGFALLVVSLASCGMQRESALKYVDPNIGTAHSRWFFYTPAAVPYGMAKLAPSTNGHYGNPSGWEAVGYDTRQNSIEGFVHFHEWQVGGVSYMPTNGELKVKPGDLDGPPTGYRSNFDRKNEVAEPGYYKVLLDNYGVTAELTATKRVGFQRYTFPKNAQSHIILDIGNKQGESSDVTDAGIKMIDDTHFEGFVFTYPKYVKIYDPEGKVAMFFYGELSKKPLNVTAFNKDNINPNTVEAKGVGAGLALNYETAEGETIEVKTGLSYTSVANAKANFIAEARGLSFDKAKANAQLTWQQQLGKIVVEGTNVPDKTKFYTGLFHALLGRGIASDVNGDYPKHGGTTGRLPEQSGELKAEFINTDAIWGGYWNITQLWALSYPKWYGSFVNTQLQLYKDRGWFGDGIANSEYISGVGTNFVGLAIAGAYNSGIRNYDVNLAYDAVKANDLNYKNRIVGAGKLDTKAFLAHGYVPHLEQTGRDFVTDSTGSNFSGSHTLEYSFSAFATAQMAKSMGKTADYQQLIKYANGWRELLNPKNKLMQPKRLDGTFVDKFDPYQPWRGFQEGNAVQYTFYVPQNPAGLVDAIGKDNFNKRLDSIFTVSEKLAFGGGKTIDAFAGINSIYNHGNQPNLHISWLFNFSGKPWLTQKWTRLIGQEFYGTEPIHGYGYGQDEDQGQLGSWYVMNALGLFDVKGLTDARPIIELGSPLFDKATITLGNGKTLSIESKNNAAENVYVQAADFNGKPLNNCWLYRDELMQGGKLVFVMGNQPNTNWGVKVPPPSEQ</sequence>
<dbReference type="NCBIfam" id="TIGR01180">
    <property type="entry name" value="aman2_put"/>
    <property type="match status" value="1"/>
</dbReference>
<comment type="caution">
    <text evidence="7">The sequence shown here is derived from an EMBL/GenBank/DDBJ whole genome shotgun (WGS) entry which is preliminary data.</text>
</comment>
<keyword evidence="3" id="KW-0106">Calcium</keyword>
<evidence type="ECO:0000256" key="4">
    <source>
        <dbReference type="SAM" id="SignalP"/>
    </source>
</evidence>
<dbReference type="Gene3D" id="3.30.2080.10">
    <property type="entry name" value="GH92 mannosidase domain"/>
    <property type="match status" value="1"/>
</dbReference>
<feature type="signal peptide" evidence="4">
    <location>
        <begin position="1"/>
        <end position="20"/>
    </location>
</feature>
<dbReference type="Proteomes" id="UP000297540">
    <property type="component" value="Unassembled WGS sequence"/>
</dbReference>
<evidence type="ECO:0000313" key="8">
    <source>
        <dbReference type="Proteomes" id="UP000297540"/>
    </source>
</evidence>
<dbReference type="EMBL" id="SOZE01000015">
    <property type="protein sequence ID" value="TFF36577.1"/>
    <property type="molecule type" value="Genomic_DNA"/>
</dbReference>
<dbReference type="PROSITE" id="PS51257">
    <property type="entry name" value="PROKAR_LIPOPROTEIN"/>
    <property type="match status" value="1"/>
</dbReference>
<dbReference type="InterPro" id="IPR041371">
    <property type="entry name" value="GH92_N"/>
</dbReference>
<dbReference type="GO" id="GO:0030246">
    <property type="term" value="F:carbohydrate binding"/>
    <property type="evidence" value="ECO:0007669"/>
    <property type="project" value="InterPro"/>
</dbReference>
<dbReference type="Pfam" id="PF17678">
    <property type="entry name" value="Glyco_hydro_92N"/>
    <property type="match status" value="1"/>
</dbReference>
<dbReference type="PANTHER" id="PTHR12143:SF39">
    <property type="entry name" value="SECRETED PROTEIN"/>
    <property type="match status" value="1"/>
</dbReference>
<comment type="subunit">
    <text evidence="2">Monomer.</text>
</comment>
<dbReference type="InterPro" id="IPR008928">
    <property type="entry name" value="6-hairpin_glycosidase_sf"/>
</dbReference>
<name>A0A4Y8SDB3_9SPHI</name>
<dbReference type="SUPFAM" id="SSF48208">
    <property type="entry name" value="Six-hairpin glycosidases"/>
    <property type="match status" value="1"/>
</dbReference>
<dbReference type="InterPro" id="IPR012939">
    <property type="entry name" value="Glyco_hydro_92"/>
</dbReference>
<dbReference type="AlphaFoldDB" id="A0A4Y8SDB3"/>